<dbReference type="InterPro" id="IPR004276">
    <property type="entry name" value="GlycoTrans_28_N"/>
</dbReference>
<protein>
    <submittedName>
        <fullName evidence="3">Glycosyltransferase family 1 protein</fullName>
    </submittedName>
</protein>
<dbReference type="Pfam" id="PF06722">
    <property type="entry name" value="EryCIII-like_C"/>
    <property type="match status" value="1"/>
</dbReference>
<dbReference type="Pfam" id="PF03033">
    <property type="entry name" value="Glyco_transf_28"/>
    <property type="match status" value="1"/>
</dbReference>
<dbReference type="EMBL" id="CP067089">
    <property type="protein sequence ID" value="QQO10840.1"/>
    <property type="molecule type" value="Genomic_DNA"/>
</dbReference>
<feature type="domain" description="Glycosyltransferase family 28 N-terminal" evidence="1">
    <location>
        <begin position="3"/>
        <end position="51"/>
    </location>
</feature>
<name>A0A7T7XQX5_9SPIR</name>
<keyword evidence="4" id="KW-1185">Reference proteome</keyword>
<dbReference type="RefSeq" id="WP_215628145.1">
    <property type="nucleotide sequence ID" value="NZ_CP067089.2"/>
</dbReference>
<dbReference type="KEGG" id="bhc:JFL75_07960"/>
<sequence length="428" mass="48607">MKIFLITRGSQGDIYPYLALADALVKQGHEITISLPRVFEKFAQAFNLNYTLQNYDDISTLLETTTNNRDLLAWMQRVTEQQFEEFIPILEKHDILVATNTEFSAPSIAEYCGKPLIRTAYAPFIPGKKIPPPVMPWPYPNPVVTPKALWNMLNLGINVLTKNIINKNRKKRGMSQVKDLGDHAPGHAHNYLMYSPSLGNTDPAWKYTWDIGGYCFNDMLPFEQEEFDKLADFVNKDSKPTLFFTLGSCKTKKKDLLCEWLLDICSKRGYKFVVGSGWWQTGATLAENAKNQDMYLLDGLIPHCRIFPLFDVIIHHGGCGTTHSASRAGKPQMVMPLFVDQHYWGKRVHDLGIGPRYGNVSRITRAQLETKVNDLIENSAYRKNAADLQEKIRGEHGVQALCSHIVRVHQETLSRKYADKTIGEEQVG</sequence>
<dbReference type="GO" id="GO:0033072">
    <property type="term" value="P:vancomycin biosynthetic process"/>
    <property type="evidence" value="ECO:0007669"/>
    <property type="project" value="UniProtKB-ARBA"/>
</dbReference>
<organism evidence="3 4">
    <name type="scientific">Breznakiella homolactica</name>
    <dbReference type="NCBI Taxonomy" id="2798577"/>
    <lineage>
        <taxon>Bacteria</taxon>
        <taxon>Pseudomonadati</taxon>
        <taxon>Spirochaetota</taxon>
        <taxon>Spirochaetia</taxon>
        <taxon>Spirochaetales</taxon>
        <taxon>Breznakiellaceae</taxon>
        <taxon>Breznakiella</taxon>
    </lineage>
</organism>
<feature type="domain" description="Erythromycin biosynthesis protein CIII-like C-terminal" evidence="2">
    <location>
        <begin position="299"/>
        <end position="392"/>
    </location>
</feature>
<dbReference type="GO" id="GO:0016758">
    <property type="term" value="F:hexosyltransferase activity"/>
    <property type="evidence" value="ECO:0007669"/>
    <property type="project" value="InterPro"/>
</dbReference>
<evidence type="ECO:0000259" key="1">
    <source>
        <dbReference type="Pfam" id="PF03033"/>
    </source>
</evidence>
<dbReference type="GO" id="GO:0008194">
    <property type="term" value="F:UDP-glycosyltransferase activity"/>
    <property type="evidence" value="ECO:0007669"/>
    <property type="project" value="InterPro"/>
</dbReference>
<reference evidence="3" key="1">
    <citation type="submission" date="2021-01" db="EMBL/GenBank/DDBJ databases">
        <title>Description of Breznakiella homolactica.</title>
        <authorList>
            <person name="Song Y."/>
            <person name="Brune A."/>
        </authorList>
    </citation>
    <scope>NUCLEOTIDE SEQUENCE</scope>
    <source>
        <strain evidence="3">RmG30</strain>
    </source>
</reference>
<dbReference type="GO" id="GO:0005975">
    <property type="term" value="P:carbohydrate metabolic process"/>
    <property type="evidence" value="ECO:0007669"/>
    <property type="project" value="InterPro"/>
</dbReference>
<evidence type="ECO:0000313" key="4">
    <source>
        <dbReference type="Proteomes" id="UP000595917"/>
    </source>
</evidence>
<dbReference type="SUPFAM" id="SSF53756">
    <property type="entry name" value="UDP-Glycosyltransferase/glycogen phosphorylase"/>
    <property type="match status" value="1"/>
</dbReference>
<accession>A0A7T7XQX5</accession>
<dbReference type="InterPro" id="IPR050426">
    <property type="entry name" value="Glycosyltransferase_28"/>
</dbReference>
<proteinExistence type="predicted"/>
<evidence type="ECO:0000259" key="2">
    <source>
        <dbReference type="Pfam" id="PF06722"/>
    </source>
</evidence>
<dbReference type="Gene3D" id="3.40.50.2000">
    <property type="entry name" value="Glycogen Phosphorylase B"/>
    <property type="match status" value="2"/>
</dbReference>
<dbReference type="CDD" id="cd03784">
    <property type="entry name" value="GT1_Gtf-like"/>
    <property type="match status" value="1"/>
</dbReference>
<dbReference type="Proteomes" id="UP000595917">
    <property type="component" value="Chromosome"/>
</dbReference>
<gene>
    <name evidence="3" type="ORF">JFL75_07960</name>
</gene>
<dbReference type="InterPro" id="IPR002213">
    <property type="entry name" value="UDP_glucos_trans"/>
</dbReference>
<dbReference type="InterPro" id="IPR010610">
    <property type="entry name" value="EryCIII-like_C"/>
</dbReference>
<dbReference type="PANTHER" id="PTHR48050:SF13">
    <property type="entry name" value="STEROL 3-BETA-GLUCOSYLTRANSFERASE UGT80A2"/>
    <property type="match status" value="1"/>
</dbReference>
<dbReference type="PANTHER" id="PTHR48050">
    <property type="entry name" value="STEROL 3-BETA-GLUCOSYLTRANSFERASE"/>
    <property type="match status" value="1"/>
</dbReference>
<evidence type="ECO:0000313" key="3">
    <source>
        <dbReference type="EMBL" id="QQO10840.1"/>
    </source>
</evidence>
<dbReference type="AlphaFoldDB" id="A0A7T7XQX5"/>